<evidence type="ECO:0000313" key="1">
    <source>
        <dbReference type="EMBL" id="BDG59921.1"/>
    </source>
</evidence>
<gene>
    <name evidence="1" type="ORF">caldi_10110</name>
</gene>
<dbReference type="RefSeq" id="WP_264844000.1">
    <property type="nucleotide sequence ID" value="NZ_AP025628.1"/>
</dbReference>
<reference evidence="1" key="1">
    <citation type="submission" date="2022-03" db="EMBL/GenBank/DDBJ databases">
        <title>Complete genome sequence of Caldinitratiruptor microaerophilus.</title>
        <authorList>
            <person name="Mukaiyama R."/>
            <person name="Nishiyama T."/>
            <person name="Ueda K."/>
        </authorList>
    </citation>
    <scope>NUCLEOTIDE SEQUENCE</scope>
    <source>
        <strain evidence="1">JCM 16183</strain>
    </source>
</reference>
<protein>
    <submittedName>
        <fullName evidence="1">Uncharacterized protein</fullName>
    </submittedName>
</protein>
<keyword evidence="2" id="KW-1185">Reference proteome</keyword>
<sequence>MADPAEIRRALHILVEPGGVTELRIVGAEYARGRVGTLSGYYDYDHLEDLVQAAAEWDGRSRGVYVTLNPVRPDVLARAANRLRVPVQQGESSTSDQDILRRRWLPIDLDPVRPSGVSSTDLEHDLALQAQARIFDHLAGLGWPEPVMADSGNGAHLLYRIDLPNNDDARQTVERVLKTLASQFSDRMVSIDTSVANAARIWKLYGTTSRKGDSTPERPHRLSRILYVPPYLAKERAA</sequence>
<dbReference type="AlphaFoldDB" id="A0AA35CM88"/>
<evidence type="ECO:0000313" key="2">
    <source>
        <dbReference type="Proteomes" id="UP001163687"/>
    </source>
</evidence>
<accession>A0AA35CM88</accession>
<dbReference type="EMBL" id="AP025628">
    <property type="protein sequence ID" value="BDG59921.1"/>
    <property type="molecule type" value="Genomic_DNA"/>
</dbReference>
<name>A0AA35CM88_9FIRM</name>
<dbReference type="Proteomes" id="UP001163687">
    <property type="component" value="Chromosome"/>
</dbReference>
<dbReference type="KEGG" id="cmic:caldi_10110"/>
<proteinExistence type="predicted"/>
<organism evidence="1 2">
    <name type="scientific">Caldinitratiruptor microaerophilus</name>
    <dbReference type="NCBI Taxonomy" id="671077"/>
    <lineage>
        <taxon>Bacteria</taxon>
        <taxon>Bacillati</taxon>
        <taxon>Bacillota</taxon>
        <taxon>Clostridia</taxon>
        <taxon>Eubacteriales</taxon>
        <taxon>Symbiobacteriaceae</taxon>
        <taxon>Caldinitratiruptor</taxon>
    </lineage>
</organism>